<reference evidence="2 3" key="1">
    <citation type="journal article" date="2016" name="Nat. Commun.">
        <title>Thousands of microbial genomes shed light on interconnected biogeochemical processes in an aquifer system.</title>
        <authorList>
            <person name="Anantharaman K."/>
            <person name="Brown C.T."/>
            <person name="Hug L.A."/>
            <person name="Sharon I."/>
            <person name="Castelle C.J."/>
            <person name="Probst A.J."/>
            <person name="Thomas B.C."/>
            <person name="Singh A."/>
            <person name="Wilkins M.J."/>
            <person name="Karaoz U."/>
            <person name="Brodie E.L."/>
            <person name="Williams K.H."/>
            <person name="Hubbard S.S."/>
            <person name="Banfield J.F."/>
        </authorList>
    </citation>
    <scope>NUCLEOTIDE SEQUENCE [LARGE SCALE GENOMIC DNA]</scope>
</reference>
<accession>A0A1F5T712</accession>
<name>A0A1F5T712_9BACT</name>
<protein>
    <submittedName>
        <fullName evidence="2">Uncharacterized protein</fullName>
    </submittedName>
</protein>
<organism evidence="2 3">
    <name type="scientific">Candidatus Falkowbacteria bacterium RIFOXYC2_FULL_48_21</name>
    <dbReference type="NCBI Taxonomy" id="1798005"/>
    <lineage>
        <taxon>Bacteria</taxon>
        <taxon>Candidatus Falkowiibacteriota</taxon>
    </lineage>
</organism>
<comment type="caution">
    <text evidence="2">The sequence shown here is derived from an EMBL/GenBank/DDBJ whole genome shotgun (WGS) entry which is preliminary data.</text>
</comment>
<dbReference type="AlphaFoldDB" id="A0A1F5T712"/>
<evidence type="ECO:0000313" key="2">
    <source>
        <dbReference type="EMBL" id="OGF34271.1"/>
    </source>
</evidence>
<evidence type="ECO:0000313" key="3">
    <source>
        <dbReference type="Proteomes" id="UP000178656"/>
    </source>
</evidence>
<dbReference type="Proteomes" id="UP000178656">
    <property type="component" value="Unassembled WGS sequence"/>
</dbReference>
<feature type="compositionally biased region" description="Basic and acidic residues" evidence="1">
    <location>
        <begin position="7"/>
        <end position="23"/>
    </location>
</feature>
<dbReference type="EMBL" id="MFGM01000076">
    <property type="protein sequence ID" value="OGF34271.1"/>
    <property type="molecule type" value="Genomic_DNA"/>
</dbReference>
<feature type="region of interest" description="Disordered" evidence="1">
    <location>
        <begin position="1"/>
        <end position="30"/>
    </location>
</feature>
<sequence length="73" mass="8227">MGGHAPPVEKSEKLKGLREKTHSQEQLPVLTEAEYSEFMRSNLESGQSGEGLLISDEERKAYEKLRLSKGPRK</sequence>
<proteinExistence type="predicted"/>
<evidence type="ECO:0000256" key="1">
    <source>
        <dbReference type="SAM" id="MobiDB-lite"/>
    </source>
</evidence>
<gene>
    <name evidence="2" type="ORF">A2482_02505</name>
</gene>